<evidence type="ECO:0000256" key="7">
    <source>
        <dbReference type="SAM" id="Phobius"/>
    </source>
</evidence>
<feature type="transmembrane region" description="Helical" evidence="7">
    <location>
        <begin position="6"/>
        <end position="29"/>
    </location>
</feature>
<dbReference type="EMBL" id="DVLW01000031">
    <property type="protein sequence ID" value="HIT93776.1"/>
    <property type="molecule type" value="Genomic_DNA"/>
</dbReference>
<dbReference type="GO" id="GO:0015081">
    <property type="term" value="F:sodium ion transmembrane transporter activity"/>
    <property type="evidence" value="ECO:0007669"/>
    <property type="project" value="InterPro"/>
</dbReference>
<reference evidence="8" key="1">
    <citation type="submission" date="2020-10" db="EMBL/GenBank/DDBJ databases">
        <authorList>
            <person name="Gilroy R."/>
        </authorList>
    </citation>
    <scope>NUCLEOTIDE SEQUENCE</scope>
    <source>
        <strain evidence="8">ChiBcec7-5410</strain>
    </source>
</reference>
<evidence type="ECO:0000313" key="9">
    <source>
        <dbReference type="Proteomes" id="UP000824160"/>
    </source>
</evidence>
<comment type="caution">
    <text evidence="8">The sequence shown here is derived from an EMBL/GenBank/DDBJ whole genome shotgun (WGS) entry which is preliminary data.</text>
</comment>
<dbReference type="GO" id="GO:0005886">
    <property type="term" value="C:plasma membrane"/>
    <property type="evidence" value="ECO:0007669"/>
    <property type="project" value="UniProtKB-SubCell"/>
</dbReference>
<proteinExistence type="predicted"/>
<protein>
    <submittedName>
        <fullName evidence="8">OadG family protein</fullName>
    </submittedName>
</protein>
<evidence type="ECO:0000256" key="3">
    <source>
        <dbReference type="ARBA" id="ARBA00022692"/>
    </source>
</evidence>
<keyword evidence="5 7" id="KW-0472">Membrane</keyword>
<dbReference type="Pfam" id="PF04277">
    <property type="entry name" value="OAD_gamma"/>
    <property type="match status" value="1"/>
</dbReference>
<dbReference type="NCBIfam" id="TIGR01195">
    <property type="entry name" value="oadG_fam"/>
    <property type="match status" value="1"/>
</dbReference>
<keyword evidence="3 7" id="KW-0812">Transmembrane</keyword>
<comment type="subcellular location">
    <subcellularLocation>
        <location evidence="1">Cell membrane</location>
    </subcellularLocation>
</comment>
<evidence type="ECO:0000313" key="8">
    <source>
        <dbReference type="EMBL" id="HIT93776.1"/>
    </source>
</evidence>
<dbReference type="Proteomes" id="UP000824160">
    <property type="component" value="Unassembled WGS sequence"/>
</dbReference>
<keyword evidence="2" id="KW-1003">Cell membrane</keyword>
<name>A0A9D1KRT3_9FIRM</name>
<reference evidence="8" key="2">
    <citation type="journal article" date="2021" name="PeerJ">
        <title>Extensive microbial diversity within the chicken gut microbiome revealed by metagenomics and culture.</title>
        <authorList>
            <person name="Gilroy R."/>
            <person name="Ravi A."/>
            <person name="Getino M."/>
            <person name="Pursley I."/>
            <person name="Horton D.L."/>
            <person name="Alikhan N.F."/>
            <person name="Baker D."/>
            <person name="Gharbi K."/>
            <person name="Hall N."/>
            <person name="Watson M."/>
            <person name="Adriaenssens E.M."/>
            <person name="Foster-Nyarko E."/>
            <person name="Jarju S."/>
            <person name="Secka A."/>
            <person name="Antonio M."/>
            <person name="Oren A."/>
            <person name="Chaudhuri R.R."/>
            <person name="La Ragione R."/>
            <person name="Hildebrand F."/>
            <person name="Pallen M.J."/>
        </authorList>
    </citation>
    <scope>NUCLEOTIDE SEQUENCE</scope>
    <source>
        <strain evidence="8">ChiBcec7-5410</strain>
    </source>
</reference>
<feature type="compositionally biased region" description="Pro residues" evidence="6">
    <location>
        <begin position="45"/>
        <end position="55"/>
    </location>
</feature>
<dbReference type="GO" id="GO:0036376">
    <property type="term" value="P:sodium ion export across plasma membrane"/>
    <property type="evidence" value="ECO:0007669"/>
    <property type="project" value="InterPro"/>
</dbReference>
<evidence type="ECO:0000256" key="1">
    <source>
        <dbReference type="ARBA" id="ARBA00004236"/>
    </source>
</evidence>
<dbReference type="AlphaFoldDB" id="A0A9D1KRT3"/>
<sequence length="125" mass="12926">MDWTTAWGTVFTGLVVVFIALSLLILLVWGMGKIMESAGNKPKAAPAPKPAPKAPVAPVSPKAAPVVTAGENMDDEVAAAITAALAVILAEEGSGKSYVVRSIRRVRSGSSAWGRAGLAENVRPF</sequence>
<evidence type="ECO:0000256" key="6">
    <source>
        <dbReference type="SAM" id="MobiDB-lite"/>
    </source>
</evidence>
<organism evidence="8 9">
    <name type="scientific">Candidatus Faecivivens stercoripullorum</name>
    <dbReference type="NCBI Taxonomy" id="2840805"/>
    <lineage>
        <taxon>Bacteria</taxon>
        <taxon>Bacillati</taxon>
        <taxon>Bacillota</taxon>
        <taxon>Clostridia</taxon>
        <taxon>Eubacteriales</taxon>
        <taxon>Oscillospiraceae</taxon>
        <taxon>Oscillospiraceae incertae sedis</taxon>
        <taxon>Candidatus Faecivivens</taxon>
    </lineage>
</organism>
<feature type="region of interest" description="Disordered" evidence="6">
    <location>
        <begin position="39"/>
        <end position="60"/>
    </location>
</feature>
<dbReference type="InterPro" id="IPR005899">
    <property type="entry name" value="Na_pump_deCOase"/>
</dbReference>
<evidence type="ECO:0000256" key="2">
    <source>
        <dbReference type="ARBA" id="ARBA00022475"/>
    </source>
</evidence>
<evidence type="ECO:0000256" key="5">
    <source>
        <dbReference type="ARBA" id="ARBA00023136"/>
    </source>
</evidence>
<evidence type="ECO:0000256" key="4">
    <source>
        <dbReference type="ARBA" id="ARBA00022989"/>
    </source>
</evidence>
<gene>
    <name evidence="8" type="ORF">IAC43_01170</name>
</gene>
<accession>A0A9D1KRT3</accession>
<keyword evidence="4 7" id="KW-1133">Transmembrane helix</keyword>